<dbReference type="RefSeq" id="WP_114406903.1">
    <property type="nucleotide sequence ID" value="NZ_QOWE01000011.1"/>
</dbReference>
<keyword evidence="1" id="KW-1133">Transmembrane helix</keyword>
<feature type="transmembrane region" description="Helical" evidence="1">
    <location>
        <begin position="66"/>
        <end position="89"/>
    </location>
</feature>
<evidence type="ECO:0000256" key="1">
    <source>
        <dbReference type="SAM" id="Phobius"/>
    </source>
</evidence>
<feature type="transmembrane region" description="Helical" evidence="1">
    <location>
        <begin position="140"/>
        <end position="160"/>
    </location>
</feature>
<dbReference type="InterPro" id="IPR018723">
    <property type="entry name" value="DUF2254_membrane"/>
</dbReference>
<name>A0A368JQA5_9BACT</name>
<keyword evidence="3" id="KW-1185">Reference proteome</keyword>
<accession>A0A368JQA5</accession>
<protein>
    <submittedName>
        <fullName evidence="2">DUF2254 domain-containing protein</fullName>
    </submittedName>
</protein>
<comment type="caution">
    <text evidence="2">The sequence shown here is derived from an EMBL/GenBank/DDBJ whole genome shotgun (WGS) entry which is preliminary data.</text>
</comment>
<gene>
    <name evidence="2" type="ORF">DUE52_15350</name>
</gene>
<dbReference type="Proteomes" id="UP000253383">
    <property type="component" value="Unassembled WGS sequence"/>
</dbReference>
<dbReference type="AlphaFoldDB" id="A0A368JQA5"/>
<evidence type="ECO:0000313" key="3">
    <source>
        <dbReference type="Proteomes" id="UP000253383"/>
    </source>
</evidence>
<keyword evidence="1" id="KW-0812">Transmembrane</keyword>
<sequence>MQIRLYQYWQSLQESLWFVPTLMVFASFGMAYGLITFDAETSFDGAKRFPLLFGAGAEGSRSMLTAIAGSMLTVAALVFSLTLSTITQVSSQYSPRVLRNFMRDRSNQVVMGYFVGVFAYCLIVLGTIRGTEEQKFVPSTAVLMGLLLALGGVAALIFFIHHIAESLQTGTIVEHISRETIKVIDELFPRESEKPVEIPPGDDARWRRVETRSGWQPVLSTQSGYIQHIDLDEVLRWAIDHRALLRVEQTIGSFVGEKALLFSVCSNDEKPGSFDSNHLHKLLDQIAIGRHRNIEQDVAFGIQQLVDIALKALSPGINDTTTAIMAIDYAGAIMERLASRNFPAPFRTDNGQLRILAQSAGFDHYLRQTFDLIRINAKGNHAVIRRLMRALSLVGCQCLDDDRKALIREQAHLLLQYAEQTLTTPYEKRQVQTLYHEMASSWSN</sequence>
<dbReference type="Pfam" id="PF10011">
    <property type="entry name" value="DUF2254"/>
    <property type="match status" value="1"/>
</dbReference>
<keyword evidence="1" id="KW-0472">Membrane</keyword>
<feature type="transmembrane region" description="Helical" evidence="1">
    <location>
        <begin position="110"/>
        <end position="128"/>
    </location>
</feature>
<organism evidence="2 3">
    <name type="scientific">Larkinella punicea</name>
    <dbReference type="NCBI Taxonomy" id="2315727"/>
    <lineage>
        <taxon>Bacteria</taxon>
        <taxon>Pseudomonadati</taxon>
        <taxon>Bacteroidota</taxon>
        <taxon>Cytophagia</taxon>
        <taxon>Cytophagales</taxon>
        <taxon>Spirosomataceae</taxon>
        <taxon>Larkinella</taxon>
    </lineage>
</organism>
<evidence type="ECO:0000313" key="2">
    <source>
        <dbReference type="EMBL" id="RCR68854.1"/>
    </source>
</evidence>
<proteinExistence type="predicted"/>
<reference evidence="2 3" key="1">
    <citation type="submission" date="2018-07" db="EMBL/GenBank/DDBJ databases">
        <title>Genome analysis of Larkinella rosea.</title>
        <authorList>
            <person name="Zhou Z."/>
            <person name="Wang G."/>
        </authorList>
    </citation>
    <scope>NUCLEOTIDE SEQUENCE [LARGE SCALE GENOMIC DNA]</scope>
    <source>
        <strain evidence="3">zzj9</strain>
    </source>
</reference>
<dbReference type="EMBL" id="QOWE01000011">
    <property type="protein sequence ID" value="RCR68854.1"/>
    <property type="molecule type" value="Genomic_DNA"/>
</dbReference>
<feature type="transmembrane region" description="Helical" evidence="1">
    <location>
        <begin position="16"/>
        <end position="35"/>
    </location>
</feature>
<dbReference type="OrthoDB" id="2955631at2"/>